<dbReference type="EMBL" id="LR899009">
    <property type="protein sequence ID" value="CAD7078227.1"/>
    <property type="molecule type" value="Genomic_DNA"/>
</dbReference>
<name>A0A7R8UCG8_HERIL</name>
<keyword evidence="2" id="KW-0812">Transmembrane</keyword>
<dbReference type="InParanoid" id="A0A7R8UCG8"/>
<dbReference type="PANTHER" id="PTHR36694">
    <property type="entry name" value="PASIFLORA 1, ISOFORM A-RELATED"/>
    <property type="match status" value="1"/>
</dbReference>
<keyword evidence="2" id="KW-1133">Transmembrane helix</keyword>
<evidence type="ECO:0000256" key="1">
    <source>
        <dbReference type="SAM" id="MobiDB-lite"/>
    </source>
</evidence>
<feature type="compositionally biased region" description="Polar residues" evidence="1">
    <location>
        <begin position="172"/>
        <end position="182"/>
    </location>
</feature>
<feature type="transmembrane region" description="Helical" evidence="2">
    <location>
        <begin position="113"/>
        <end position="136"/>
    </location>
</feature>
<dbReference type="AlphaFoldDB" id="A0A7R8UCG8"/>
<feature type="region of interest" description="Disordered" evidence="1">
    <location>
        <begin position="146"/>
        <end position="182"/>
    </location>
</feature>
<feature type="transmembrane region" description="Helical" evidence="2">
    <location>
        <begin position="77"/>
        <end position="101"/>
    </location>
</feature>
<evidence type="ECO:0000313" key="3">
    <source>
        <dbReference type="EMBL" id="CAD7078227.1"/>
    </source>
</evidence>
<feature type="compositionally biased region" description="Polar residues" evidence="1">
    <location>
        <begin position="152"/>
        <end position="161"/>
    </location>
</feature>
<keyword evidence="4" id="KW-1185">Reference proteome</keyword>
<keyword evidence="2" id="KW-0472">Membrane</keyword>
<proteinExistence type="predicted"/>
<feature type="transmembrane region" description="Helical" evidence="2">
    <location>
        <begin position="49"/>
        <end position="70"/>
    </location>
</feature>
<evidence type="ECO:0000313" key="4">
    <source>
        <dbReference type="Proteomes" id="UP000594454"/>
    </source>
</evidence>
<reference evidence="3 4" key="1">
    <citation type="submission" date="2020-11" db="EMBL/GenBank/DDBJ databases">
        <authorList>
            <person name="Wallbank WR R."/>
            <person name="Pardo Diaz C."/>
            <person name="Kozak K."/>
            <person name="Martin S."/>
            <person name="Jiggins C."/>
            <person name="Moest M."/>
            <person name="Warren A I."/>
            <person name="Generalovic N T."/>
            <person name="Byers J.R.P. K."/>
            <person name="Montejo-Kovacevich G."/>
            <person name="Yen C E."/>
        </authorList>
    </citation>
    <scope>NUCLEOTIDE SEQUENCE [LARGE SCALE GENOMIC DNA]</scope>
</reference>
<accession>A0A7R8UCG8</accession>
<protein>
    <submittedName>
        <fullName evidence="3">Uncharacterized protein</fullName>
    </submittedName>
</protein>
<organism evidence="3 4">
    <name type="scientific">Hermetia illucens</name>
    <name type="common">Black soldier fly</name>
    <dbReference type="NCBI Taxonomy" id="343691"/>
    <lineage>
        <taxon>Eukaryota</taxon>
        <taxon>Metazoa</taxon>
        <taxon>Ecdysozoa</taxon>
        <taxon>Arthropoda</taxon>
        <taxon>Hexapoda</taxon>
        <taxon>Insecta</taxon>
        <taxon>Pterygota</taxon>
        <taxon>Neoptera</taxon>
        <taxon>Endopterygota</taxon>
        <taxon>Diptera</taxon>
        <taxon>Brachycera</taxon>
        <taxon>Stratiomyomorpha</taxon>
        <taxon>Stratiomyidae</taxon>
        <taxon>Hermetiinae</taxon>
        <taxon>Hermetia</taxon>
    </lineage>
</organism>
<dbReference type="PANTHER" id="PTHR36694:SF11">
    <property type="entry name" value="LP21121P-RELATED"/>
    <property type="match status" value="1"/>
</dbReference>
<feature type="transmembrane region" description="Helical" evidence="2">
    <location>
        <begin position="20"/>
        <end position="43"/>
    </location>
</feature>
<evidence type="ECO:0000256" key="2">
    <source>
        <dbReference type="SAM" id="Phobius"/>
    </source>
</evidence>
<gene>
    <name evidence="3" type="ORF">HERILL_LOCUS1507</name>
</gene>
<dbReference type="Proteomes" id="UP000594454">
    <property type="component" value="Chromosome 1"/>
</dbReference>
<sequence>MLPFKTFCFCCKLEMGAYVLGILGFFISLAYLILCSIVLSVAYQRHYVILVQAVFAASFLLAFALLISGINKRKKWLLLPYIVLGTIAMAINVLGVIYFVFSNNEDPRGALVVVGVSVITIPLGIHNVLSIISLFMNYKSKPTDVSKDDSSQHLQDSSNNHDANHEAGDPSNVETMEPNDNQNLSSIFETNELADTGDSQNSLFCETTL</sequence>